<dbReference type="Pfam" id="PF08325">
    <property type="entry name" value="WLM"/>
    <property type="match status" value="1"/>
</dbReference>
<dbReference type="AlphaFoldDB" id="A0AAD5T3U5"/>
<sequence>MALIISHKGHSYSIDVTESTSVFDIKKFLDQETGIPAENQKLLHKVLSSATNDDLIQVLLNKANIAPSDYSTQKILMIGSSAADVDMVKRKDNVLEIRKKRDETTKHKSTKIPEKPYRQFTFGSVVPLQGFADIDQAKKMLIRLREDLGIIEVMRKHKWFVETLTELHPAEKSILGFNKNMGQEISIRIRTDQLDGFRHYRTIVKVLLHELVHMVHSDHNEAFNTLNSQLNREYDSFSIARNVAGEIVDGSRVFSVDGDELTPVNFSGGGAFVLGGARTVNETNIERPNRDVLLKAAEHRLTQWEQDLIDSCNEHKQK</sequence>
<dbReference type="PROSITE" id="PS51397">
    <property type="entry name" value="WLM"/>
    <property type="match status" value="1"/>
</dbReference>
<comment type="caution">
    <text evidence="3">The sequence shown here is derived from an EMBL/GenBank/DDBJ whole genome shotgun (WGS) entry which is preliminary data.</text>
</comment>
<feature type="domain" description="Ubiquitin-like" evidence="1">
    <location>
        <begin position="1"/>
        <end position="45"/>
    </location>
</feature>
<evidence type="ECO:0000313" key="4">
    <source>
        <dbReference type="Proteomes" id="UP001211907"/>
    </source>
</evidence>
<dbReference type="EMBL" id="JADGJH010000627">
    <property type="protein sequence ID" value="KAJ3125156.1"/>
    <property type="molecule type" value="Genomic_DNA"/>
</dbReference>
<keyword evidence="4" id="KW-1185">Reference proteome</keyword>
<accession>A0AAD5T3U5</accession>
<dbReference type="GO" id="GO:0070628">
    <property type="term" value="F:proteasome binding"/>
    <property type="evidence" value="ECO:0007669"/>
    <property type="project" value="TreeGrafter"/>
</dbReference>
<dbReference type="Gene3D" id="3.10.20.90">
    <property type="entry name" value="Phosphatidylinositol 3-kinase Catalytic Subunit, Chain A, domain 1"/>
    <property type="match status" value="1"/>
</dbReference>
<evidence type="ECO:0000259" key="2">
    <source>
        <dbReference type="PROSITE" id="PS51397"/>
    </source>
</evidence>
<proteinExistence type="predicted"/>
<dbReference type="PANTHER" id="PTHR47795:SF1">
    <property type="entry name" value="DNA-DEPENDENT METALLOPROTEASE WSS1 HOMOLOG 2"/>
    <property type="match status" value="1"/>
</dbReference>
<dbReference type="SUPFAM" id="SSF54236">
    <property type="entry name" value="Ubiquitin-like"/>
    <property type="match status" value="1"/>
</dbReference>
<evidence type="ECO:0000313" key="3">
    <source>
        <dbReference type="EMBL" id="KAJ3125156.1"/>
    </source>
</evidence>
<dbReference type="InterPro" id="IPR013536">
    <property type="entry name" value="WLM_dom"/>
</dbReference>
<organism evidence="3 4">
    <name type="scientific">Physocladia obscura</name>
    <dbReference type="NCBI Taxonomy" id="109957"/>
    <lineage>
        <taxon>Eukaryota</taxon>
        <taxon>Fungi</taxon>
        <taxon>Fungi incertae sedis</taxon>
        <taxon>Chytridiomycota</taxon>
        <taxon>Chytridiomycota incertae sedis</taxon>
        <taxon>Chytridiomycetes</taxon>
        <taxon>Chytridiales</taxon>
        <taxon>Chytriomycetaceae</taxon>
        <taxon>Physocladia</taxon>
    </lineage>
</organism>
<dbReference type="PROSITE" id="PS50053">
    <property type="entry name" value="UBIQUITIN_2"/>
    <property type="match status" value="1"/>
</dbReference>
<dbReference type="InterPro" id="IPR029071">
    <property type="entry name" value="Ubiquitin-like_domsf"/>
</dbReference>
<feature type="domain" description="WLM" evidence="2">
    <location>
        <begin position="113"/>
        <end position="302"/>
    </location>
</feature>
<name>A0AAD5T3U5_9FUNG</name>
<gene>
    <name evidence="3" type="ORF">HK100_010950</name>
</gene>
<evidence type="ECO:0008006" key="5">
    <source>
        <dbReference type="Google" id="ProtNLM"/>
    </source>
</evidence>
<reference evidence="3" key="1">
    <citation type="submission" date="2020-05" db="EMBL/GenBank/DDBJ databases">
        <title>Phylogenomic resolution of chytrid fungi.</title>
        <authorList>
            <person name="Stajich J.E."/>
            <person name="Amses K."/>
            <person name="Simmons R."/>
            <person name="Seto K."/>
            <person name="Myers J."/>
            <person name="Bonds A."/>
            <person name="Quandt C.A."/>
            <person name="Barry K."/>
            <person name="Liu P."/>
            <person name="Grigoriev I."/>
            <person name="Longcore J.E."/>
            <person name="James T.Y."/>
        </authorList>
    </citation>
    <scope>NUCLEOTIDE SEQUENCE</scope>
    <source>
        <strain evidence="3">JEL0513</strain>
    </source>
</reference>
<dbReference type="PANTHER" id="PTHR47795">
    <property type="entry name" value="UBIQUITIN AND WLM DOMAIN-CONTAINING METALLOPROTEASE SPCC1442.07C"/>
    <property type="match status" value="1"/>
</dbReference>
<protein>
    <recommendedName>
        <fullName evidence="5">WLM domain-containing protein</fullName>
    </recommendedName>
</protein>
<dbReference type="Proteomes" id="UP001211907">
    <property type="component" value="Unassembled WGS sequence"/>
</dbReference>
<evidence type="ECO:0000259" key="1">
    <source>
        <dbReference type="PROSITE" id="PS50053"/>
    </source>
</evidence>
<dbReference type="InterPro" id="IPR000626">
    <property type="entry name" value="Ubiquitin-like_dom"/>
</dbReference>